<dbReference type="AlphaFoldDB" id="A0AAV7M0F8"/>
<gene>
    <name evidence="1" type="ORF">NDU88_001423</name>
</gene>
<keyword evidence="2" id="KW-1185">Reference proteome</keyword>
<dbReference type="EMBL" id="JANPWB010000014">
    <property type="protein sequence ID" value="KAJ1096280.1"/>
    <property type="molecule type" value="Genomic_DNA"/>
</dbReference>
<comment type="caution">
    <text evidence="1">The sequence shown here is derived from an EMBL/GenBank/DDBJ whole genome shotgun (WGS) entry which is preliminary data.</text>
</comment>
<sequence>MFCFPARSLALRRPRGASRPDRVQVMRPFRPTFMFQNTCPPGPGSPASERKGRHAPVLVHPMSLHYSVQFPAESHHDY</sequence>
<evidence type="ECO:0000313" key="2">
    <source>
        <dbReference type="Proteomes" id="UP001066276"/>
    </source>
</evidence>
<accession>A0AAV7M0F8</accession>
<reference evidence="1" key="1">
    <citation type="journal article" date="2022" name="bioRxiv">
        <title>Sequencing and chromosome-scale assembly of the giantPleurodeles waltlgenome.</title>
        <authorList>
            <person name="Brown T."/>
            <person name="Elewa A."/>
            <person name="Iarovenko S."/>
            <person name="Subramanian E."/>
            <person name="Araus A.J."/>
            <person name="Petzold A."/>
            <person name="Susuki M."/>
            <person name="Suzuki K.-i.T."/>
            <person name="Hayashi T."/>
            <person name="Toyoda A."/>
            <person name="Oliveira C."/>
            <person name="Osipova E."/>
            <person name="Leigh N.D."/>
            <person name="Simon A."/>
            <person name="Yun M.H."/>
        </authorList>
    </citation>
    <scope>NUCLEOTIDE SEQUENCE</scope>
    <source>
        <strain evidence="1">20211129_DDA</strain>
        <tissue evidence="1">Liver</tissue>
    </source>
</reference>
<proteinExistence type="predicted"/>
<feature type="non-terminal residue" evidence="1">
    <location>
        <position position="78"/>
    </location>
</feature>
<protein>
    <submittedName>
        <fullName evidence="1">Uncharacterized protein</fullName>
    </submittedName>
</protein>
<organism evidence="1 2">
    <name type="scientific">Pleurodeles waltl</name>
    <name type="common">Iberian ribbed newt</name>
    <dbReference type="NCBI Taxonomy" id="8319"/>
    <lineage>
        <taxon>Eukaryota</taxon>
        <taxon>Metazoa</taxon>
        <taxon>Chordata</taxon>
        <taxon>Craniata</taxon>
        <taxon>Vertebrata</taxon>
        <taxon>Euteleostomi</taxon>
        <taxon>Amphibia</taxon>
        <taxon>Batrachia</taxon>
        <taxon>Caudata</taxon>
        <taxon>Salamandroidea</taxon>
        <taxon>Salamandridae</taxon>
        <taxon>Pleurodelinae</taxon>
        <taxon>Pleurodeles</taxon>
    </lineage>
</organism>
<evidence type="ECO:0000313" key="1">
    <source>
        <dbReference type="EMBL" id="KAJ1096280.1"/>
    </source>
</evidence>
<name>A0AAV7M0F8_PLEWA</name>
<dbReference type="Proteomes" id="UP001066276">
    <property type="component" value="Chromosome 10"/>
</dbReference>